<protein>
    <recommendedName>
        <fullName evidence="5">Elongator complex protein 5</fullName>
    </recommendedName>
</protein>
<keyword evidence="6" id="KW-0963">Cytoplasm</keyword>
<evidence type="ECO:0000256" key="3">
    <source>
        <dbReference type="ARBA" id="ARBA00005043"/>
    </source>
</evidence>
<evidence type="ECO:0000256" key="9">
    <source>
        <dbReference type="SAM" id="MobiDB-lite"/>
    </source>
</evidence>
<proteinExistence type="inferred from homology"/>
<evidence type="ECO:0000256" key="1">
    <source>
        <dbReference type="ARBA" id="ARBA00004123"/>
    </source>
</evidence>
<dbReference type="AlphaFoldDB" id="A0A5J5CBK8"/>
<dbReference type="Gene3D" id="3.40.50.300">
    <property type="entry name" value="P-loop containing nucleotide triphosphate hydrolases"/>
    <property type="match status" value="1"/>
</dbReference>
<keyword evidence="7" id="KW-0819">tRNA processing</keyword>
<keyword evidence="11" id="KW-1185">Reference proteome</keyword>
<evidence type="ECO:0000256" key="5">
    <source>
        <dbReference type="ARBA" id="ARBA00020264"/>
    </source>
</evidence>
<feature type="non-terminal residue" evidence="10">
    <location>
        <position position="317"/>
    </location>
</feature>
<dbReference type="PANTHER" id="PTHR15641">
    <property type="entry name" value="ELONGATOR COMPLEX PROTEIN 5"/>
    <property type="match status" value="1"/>
</dbReference>
<organism evidence="10 11">
    <name type="scientific">Etheostoma spectabile</name>
    <name type="common">orangethroat darter</name>
    <dbReference type="NCBI Taxonomy" id="54343"/>
    <lineage>
        <taxon>Eukaryota</taxon>
        <taxon>Metazoa</taxon>
        <taxon>Chordata</taxon>
        <taxon>Craniata</taxon>
        <taxon>Vertebrata</taxon>
        <taxon>Euteleostomi</taxon>
        <taxon>Actinopterygii</taxon>
        <taxon>Neopterygii</taxon>
        <taxon>Teleostei</taxon>
        <taxon>Neoteleostei</taxon>
        <taxon>Acanthomorphata</taxon>
        <taxon>Eupercaria</taxon>
        <taxon>Perciformes</taxon>
        <taxon>Percoidei</taxon>
        <taxon>Percidae</taxon>
        <taxon>Etheostomatinae</taxon>
        <taxon>Etheostoma</taxon>
    </lineage>
</organism>
<evidence type="ECO:0000313" key="11">
    <source>
        <dbReference type="Proteomes" id="UP000327493"/>
    </source>
</evidence>
<evidence type="ECO:0000256" key="4">
    <source>
        <dbReference type="ARBA" id="ARBA00009567"/>
    </source>
</evidence>
<dbReference type="Pfam" id="PF10483">
    <property type="entry name" value="Elong_Iki1"/>
    <property type="match status" value="1"/>
</dbReference>
<sequence length="317" mass="35399">MVKHTLVLRHYVKHCRLTDKAPIQESEAAGELAGEQRPSRCAFPRRGCTLTPGNFSSSKPRARKIELTLPQNTPLFIKTYLDLFYKFREEAVHVLGFEVSEEELKDGLKGSPIQRLHFHNAYSDPLGWTDHPAFTVSQFCLDELTRLVKQTSHPKPATLVIDSLSWILRHLSPPDVCKTLHQLRKGSFSVFSLGGAVRAIIGLLHADMHQRGTVGSVCHLATSVITVVPVVKGDKAVAKITKRSKSGKVMQDEEIFSIKEDFTVIVQGKPSQLGPKLADPKEQETDPTANLTFNLRLSDTEREAKEKLALPFVFSKE</sequence>
<dbReference type="GO" id="GO:0033588">
    <property type="term" value="C:elongator holoenzyme complex"/>
    <property type="evidence" value="ECO:0007669"/>
    <property type="project" value="InterPro"/>
</dbReference>
<dbReference type="Proteomes" id="UP000327493">
    <property type="component" value="Unassembled WGS sequence"/>
</dbReference>
<dbReference type="InterPro" id="IPR027417">
    <property type="entry name" value="P-loop_NTPase"/>
</dbReference>
<reference evidence="10 11" key="1">
    <citation type="submission" date="2019-08" db="EMBL/GenBank/DDBJ databases">
        <title>A chromosome-level genome assembly, high-density linkage maps, and genome scans reveal the genomic architecture of hybrid incompatibilities underlying speciation via character displacement in darters (Percidae: Etheostominae).</title>
        <authorList>
            <person name="Moran R.L."/>
            <person name="Catchen J.M."/>
            <person name="Fuller R.C."/>
        </authorList>
    </citation>
    <scope>NUCLEOTIDE SEQUENCE [LARGE SCALE GENOMIC DNA]</scope>
    <source>
        <strain evidence="10">EspeVRDwgs_2016</strain>
        <tissue evidence="10">Muscle</tissue>
    </source>
</reference>
<dbReference type="InterPro" id="IPR019519">
    <property type="entry name" value="Elp5"/>
</dbReference>
<dbReference type="GO" id="GO:0002098">
    <property type="term" value="P:tRNA wobble uridine modification"/>
    <property type="evidence" value="ECO:0007669"/>
    <property type="project" value="InterPro"/>
</dbReference>
<comment type="similarity">
    <text evidence="4">Belongs to the ELP5 family.</text>
</comment>
<keyword evidence="8" id="KW-0539">Nucleus</keyword>
<evidence type="ECO:0000256" key="7">
    <source>
        <dbReference type="ARBA" id="ARBA00022694"/>
    </source>
</evidence>
<evidence type="ECO:0000313" key="10">
    <source>
        <dbReference type="EMBL" id="KAA8579132.1"/>
    </source>
</evidence>
<comment type="pathway">
    <text evidence="3">tRNA modification; 5-methoxycarbonylmethyl-2-thiouridine-tRNA biosynthesis.</text>
</comment>
<dbReference type="GO" id="GO:0005829">
    <property type="term" value="C:cytosol"/>
    <property type="evidence" value="ECO:0007669"/>
    <property type="project" value="TreeGrafter"/>
</dbReference>
<dbReference type="PANTHER" id="PTHR15641:SF1">
    <property type="entry name" value="ELONGATOR COMPLEX PROTEIN 5"/>
    <property type="match status" value="1"/>
</dbReference>
<accession>A0A5J5CBK8</accession>
<dbReference type="CDD" id="cd19496">
    <property type="entry name" value="Elp5"/>
    <property type="match status" value="1"/>
</dbReference>
<feature type="region of interest" description="Disordered" evidence="9">
    <location>
        <begin position="271"/>
        <end position="290"/>
    </location>
</feature>
<evidence type="ECO:0000256" key="6">
    <source>
        <dbReference type="ARBA" id="ARBA00022490"/>
    </source>
</evidence>
<dbReference type="UniPathway" id="UPA00988"/>
<dbReference type="GO" id="GO:0000049">
    <property type="term" value="F:tRNA binding"/>
    <property type="evidence" value="ECO:0007669"/>
    <property type="project" value="TreeGrafter"/>
</dbReference>
<dbReference type="GO" id="GO:0005634">
    <property type="term" value="C:nucleus"/>
    <property type="evidence" value="ECO:0007669"/>
    <property type="project" value="UniProtKB-SubCell"/>
</dbReference>
<name>A0A5J5CBK8_9PERO</name>
<evidence type="ECO:0000256" key="2">
    <source>
        <dbReference type="ARBA" id="ARBA00004496"/>
    </source>
</evidence>
<dbReference type="EMBL" id="VOFY01000046">
    <property type="protein sequence ID" value="KAA8579132.1"/>
    <property type="molecule type" value="Genomic_DNA"/>
</dbReference>
<comment type="caution">
    <text evidence="10">The sequence shown here is derived from an EMBL/GenBank/DDBJ whole genome shotgun (WGS) entry which is preliminary data.</text>
</comment>
<gene>
    <name evidence="10" type="ORF">FQN60_007252</name>
</gene>
<evidence type="ECO:0000256" key="8">
    <source>
        <dbReference type="ARBA" id="ARBA00023242"/>
    </source>
</evidence>
<comment type="subcellular location">
    <subcellularLocation>
        <location evidence="2">Cytoplasm</location>
    </subcellularLocation>
    <subcellularLocation>
        <location evidence="1">Nucleus</location>
    </subcellularLocation>
</comment>